<accession>K4IV94</accession>
<dbReference type="RefSeq" id="WP_015024958.1">
    <property type="nucleotide sequence ID" value="NC_018721.1"/>
</dbReference>
<dbReference type="HOGENOM" id="CLU_130881_0_0_10"/>
<dbReference type="Proteomes" id="UP000008514">
    <property type="component" value="Chromosome"/>
</dbReference>
<keyword evidence="2" id="KW-1185">Reference proteome</keyword>
<proteinExistence type="predicted"/>
<gene>
    <name evidence="1" type="ordered locus">P700755_002648</name>
</gene>
<dbReference type="eggNOG" id="COG4884">
    <property type="taxonomic scope" value="Bacteria"/>
</dbReference>
<organism evidence="1 2">
    <name type="scientific">Psychroflexus torquis (strain ATCC 700755 / CIP 106069 / ACAM 623)</name>
    <dbReference type="NCBI Taxonomy" id="313595"/>
    <lineage>
        <taxon>Bacteria</taxon>
        <taxon>Pseudomonadati</taxon>
        <taxon>Bacteroidota</taxon>
        <taxon>Flavobacteriia</taxon>
        <taxon>Flavobacteriales</taxon>
        <taxon>Flavobacteriaceae</taxon>
        <taxon>Psychroflexus</taxon>
    </lineage>
</organism>
<reference evidence="1" key="2">
    <citation type="submission" date="2012-09" db="EMBL/GenBank/DDBJ databases">
        <title>The complete sequence of Psychroflexus torquis an extreme psychrophile from sea-ice that is stimulated by light.</title>
        <authorList>
            <person name="Feng S."/>
            <person name="Powell S.M."/>
            <person name="Bowman J.P."/>
        </authorList>
    </citation>
    <scope>NUCLEOTIDE SEQUENCE [LARGE SCALE GENOMIC DNA]</scope>
    <source>
        <strain evidence="1">ATCC 700755</strain>
    </source>
</reference>
<evidence type="ECO:0000313" key="2">
    <source>
        <dbReference type="Proteomes" id="UP000008514"/>
    </source>
</evidence>
<sequence>MGFFKNLFGNKKKVSEIPQKKAEKVADEIEDEPYGIDKDNAHERAVELIPEEFFWSCVDELAPFGSDEGDMALSEFRDWKKDNPNTQTFECIRWTIEGVSKKNLAEYNEKILDRNLIQSQLENENFNDQQYIFTVDISVIATGFAQLIDEGKIDKKNKPIIQLAINRQKIWAELTTEWEYGNEYIEKLKVLNRALKVA</sequence>
<dbReference type="EMBL" id="CP003879">
    <property type="protein sequence ID" value="AFU69395.1"/>
    <property type="molecule type" value="Genomic_DNA"/>
</dbReference>
<dbReference type="AlphaFoldDB" id="K4IV94"/>
<dbReference type="KEGG" id="ptq:P700755_002648"/>
<evidence type="ECO:0000313" key="1">
    <source>
        <dbReference type="EMBL" id="AFU69395.1"/>
    </source>
</evidence>
<reference evidence="1" key="1">
    <citation type="submission" date="2006-03" db="EMBL/GenBank/DDBJ databases">
        <authorList>
            <person name="Bowman J."/>
            <person name="Ferriera S."/>
            <person name="Johnson J."/>
            <person name="Kravitz S."/>
            <person name="Halpern A."/>
            <person name="Remington K."/>
            <person name="Beeson K."/>
            <person name="Tran B."/>
            <person name="Rogers Y.-H."/>
            <person name="Friedman R."/>
            <person name="Venter J.C."/>
        </authorList>
    </citation>
    <scope>NUCLEOTIDE SEQUENCE [LARGE SCALE GENOMIC DNA]</scope>
    <source>
        <strain evidence="1">ATCC 700755</strain>
    </source>
</reference>
<name>K4IV94_PSYTT</name>
<protein>
    <submittedName>
        <fullName evidence="1">Uncharacterized protein</fullName>
    </submittedName>
</protein>